<dbReference type="PANTHER" id="PTHR45695:SF9">
    <property type="entry name" value="LEUCOKININ RECEPTOR"/>
    <property type="match status" value="1"/>
</dbReference>
<keyword evidence="3 9" id="KW-0812">Transmembrane</keyword>
<evidence type="ECO:0000256" key="9">
    <source>
        <dbReference type="SAM" id="Phobius"/>
    </source>
</evidence>
<dbReference type="InterPro" id="IPR000611">
    <property type="entry name" value="NPY_rcpt"/>
</dbReference>
<evidence type="ECO:0000256" key="2">
    <source>
        <dbReference type="ARBA" id="ARBA00010663"/>
    </source>
</evidence>
<name>A0AAF3FH88_9BILA</name>
<feature type="transmembrane region" description="Helical" evidence="9">
    <location>
        <begin position="101"/>
        <end position="122"/>
    </location>
</feature>
<feature type="transmembrane region" description="Helical" evidence="9">
    <location>
        <begin position="26"/>
        <end position="50"/>
    </location>
</feature>
<dbReference type="PANTHER" id="PTHR45695">
    <property type="entry name" value="LEUCOKININ RECEPTOR-RELATED"/>
    <property type="match status" value="1"/>
</dbReference>
<evidence type="ECO:0000259" key="10">
    <source>
        <dbReference type="PROSITE" id="PS50262"/>
    </source>
</evidence>
<evidence type="ECO:0000256" key="5">
    <source>
        <dbReference type="ARBA" id="ARBA00023040"/>
    </source>
</evidence>
<evidence type="ECO:0000256" key="6">
    <source>
        <dbReference type="ARBA" id="ARBA00023136"/>
    </source>
</evidence>
<dbReference type="SUPFAM" id="SSF81321">
    <property type="entry name" value="Family A G protein-coupled receptor-like"/>
    <property type="match status" value="1"/>
</dbReference>
<evidence type="ECO:0000256" key="1">
    <source>
        <dbReference type="ARBA" id="ARBA00004141"/>
    </source>
</evidence>
<feature type="domain" description="G-protein coupled receptors family 1 profile" evidence="10">
    <location>
        <begin position="43"/>
        <end position="303"/>
    </location>
</feature>
<dbReference type="InterPro" id="IPR017452">
    <property type="entry name" value="GPCR_Rhodpsn_7TM"/>
</dbReference>
<dbReference type="GO" id="GO:0005886">
    <property type="term" value="C:plasma membrane"/>
    <property type="evidence" value="ECO:0007669"/>
    <property type="project" value="TreeGrafter"/>
</dbReference>
<proteinExistence type="inferred from homology"/>
<keyword evidence="11" id="KW-1185">Reference proteome</keyword>
<keyword evidence="8" id="KW-0807">Transducer</keyword>
<feature type="transmembrane region" description="Helical" evidence="9">
    <location>
        <begin position="143"/>
        <end position="162"/>
    </location>
</feature>
<dbReference type="GO" id="GO:0004983">
    <property type="term" value="F:neuropeptide Y receptor activity"/>
    <property type="evidence" value="ECO:0007669"/>
    <property type="project" value="InterPro"/>
</dbReference>
<keyword evidence="6 9" id="KW-0472">Membrane</keyword>
<dbReference type="InterPro" id="IPR000276">
    <property type="entry name" value="GPCR_Rhodpsn"/>
</dbReference>
<evidence type="ECO:0000256" key="8">
    <source>
        <dbReference type="ARBA" id="ARBA00023224"/>
    </source>
</evidence>
<dbReference type="WBParaSite" id="MBELARI_LOCUS6458">
    <property type="protein sequence ID" value="MBELARI_LOCUS6458"/>
    <property type="gene ID" value="MBELARI_LOCUS6458"/>
</dbReference>
<dbReference type="PRINTS" id="PR01012">
    <property type="entry name" value="NRPEPTIDEYR"/>
</dbReference>
<dbReference type="Gene3D" id="1.20.1070.10">
    <property type="entry name" value="Rhodopsin 7-helix transmembrane proteins"/>
    <property type="match status" value="1"/>
</dbReference>
<comment type="similarity">
    <text evidence="2">Belongs to the G-protein coupled receptor 1 family.</text>
</comment>
<dbReference type="AlphaFoldDB" id="A0AAF3FH88"/>
<dbReference type="SMART" id="SM01381">
    <property type="entry name" value="7TM_GPCR_Srsx"/>
    <property type="match status" value="1"/>
</dbReference>
<sequence length="381" mass="43436">MDSSTTISNITEEDDEGFYTLSTYELIIWSILYSTIAILAVFGNLLVIFVTVGRLRTHSVTTYFIINLALADLLTGVFAIPFKFQAALFQVWHLPHILCKIVPYAESVTLSVSVFTLTASAVHEFRTVFAPRHGRLSTNSARLLVLLIWVLAAVLSLPMGLFHEVDTTMTPDGPIARCLPIYPEEQWWKVYNIYIIVVTYFIPMFILDTAYILIAIKIWTTTNTISEELQAVTDRSTADGNRKLMKMLIIVVAVFSLCWFPLETYLLLNEVKPEINGWFYIPVLFFCSHWLAMSNSCLNPIIYGLYNDKYNREYKRVFSKLRNWRWHTKGGTRSSSQNFTTEYPAITLIDKETSATNLNPPYVETFQVAAGIPTGKPTALW</sequence>
<keyword evidence="7" id="KW-0675">Receptor</keyword>
<keyword evidence="5" id="KW-0297">G-protein coupled receptor</keyword>
<feature type="transmembrane region" description="Helical" evidence="9">
    <location>
        <begin position="193"/>
        <end position="216"/>
    </location>
</feature>
<feature type="transmembrane region" description="Helical" evidence="9">
    <location>
        <begin position="277"/>
        <end position="306"/>
    </location>
</feature>
<dbReference type="PROSITE" id="PS50262">
    <property type="entry name" value="G_PROTEIN_RECEP_F1_2"/>
    <property type="match status" value="1"/>
</dbReference>
<dbReference type="PRINTS" id="PR00237">
    <property type="entry name" value="GPCRRHODOPSN"/>
</dbReference>
<keyword evidence="4 9" id="KW-1133">Transmembrane helix</keyword>
<evidence type="ECO:0000256" key="3">
    <source>
        <dbReference type="ARBA" id="ARBA00022692"/>
    </source>
</evidence>
<evidence type="ECO:0000313" key="12">
    <source>
        <dbReference type="WBParaSite" id="MBELARI_LOCUS6458"/>
    </source>
</evidence>
<feature type="transmembrane region" description="Helical" evidence="9">
    <location>
        <begin position="62"/>
        <end position="81"/>
    </location>
</feature>
<organism evidence="11 12">
    <name type="scientific">Mesorhabditis belari</name>
    <dbReference type="NCBI Taxonomy" id="2138241"/>
    <lineage>
        <taxon>Eukaryota</taxon>
        <taxon>Metazoa</taxon>
        <taxon>Ecdysozoa</taxon>
        <taxon>Nematoda</taxon>
        <taxon>Chromadorea</taxon>
        <taxon>Rhabditida</taxon>
        <taxon>Rhabditina</taxon>
        <taxon>Rhabditomorpha</taxon>
        <taxon>Rhabditoidea</taxon>
        <taxon>Rhabditidae</taxon>
        <taxon>Mesorhabditinae</taxon>
        <taxon>Mesorhabditis</taxon>
    </lineage>
</organism>
<feature type="transmembrane region" description="Helical" evidence="9">
    <location>
        <begin position="244"/>
        <end position="262"/>
    </location>
</feature>
<reference evidence="12" key="1">
    <citation type="submission" date="2024-02" db="UniProtKB">
        <authorList>
            <consortium name="WormBaseParasite"/>
        </authorList>
    </citation>
    <scope>IDENTIFICATION</scope>
</reference>
<protein>
    <recommendedName>
        <fullName evidence="10">G-protein coupled receptors family 1 profile domain-containing protein</fullName>
    </recommendedName>
</protein>
<dbReference type="Proteomes" id="UP000887575">
    <property type="component" value="Unassembled WGS sequence"/>
</dbReference>
<comment type="subcellular location">
    <subcellularLocation>
        <location evidence="1">Membrane</location>
        <topology evidence="1">Multi-pass membrane protein</topology>
    </subcellularLocation>
</comment>
<dbReference type="Pfam" id="PF00001">
    <property type="entry name" value="7tm_1"/>
    <property type="match status" value="1"/>
</dbReference>
<evidence type="ECO:0000256" key="4">
    <source>
        <dbReference type="ARBA" id="ARBA00022989"/>
    </source>
</evidence>
<evidence type="ECO:0000256" key="7">
    <source>
        <dbReference type="ARBA" id="ARBA00023170"/>
    </source>
</evidence>
<accession>A0AAF3FH88</accession>
<evidence type="ECO:0000313" key="11">
    <source>
        <dbReference type="Proteomes" id="UP000887575"/>
    </source>
</evidence>